<dbReference type="InterPro" id="IPR010718">
    <property type="entry name" value="DUF1294"/>
</dbReference>
<reference evidence="4 5" key="1">
    <citation type="submission" date="2023-01" db="EMBL/GenBank/DDBJ databases">
        <title>Minimal conservation of predation-associated metabolite biosynthetic gene clusters underscores biosynthetic potential of Myxococcota including descriptions for ten novel species: Archangium lansinium sp. nov., Myxococcus landrumus sp. nov., Nannocystis bai.</title>
        <authorList>
            <person name="Ahearne A."/>
            <person name="Stevens C."/>
            <person name="Dowd S."/>
        </authorList>
    </citation>
    <scope>NUCLEOTIDE SEQUENCE [LARGE SCALE GENOMIC DNA]</scope>
    <source>
        <strain evidence="4 5">WIWO2</strain>
    </source>
</reference>
<dbReference type="PANTHER" id="PTHR12962">
    <property type="entry name" value="CALCIUM-REGULATED HEAT STABLE PROTEIN CRHSP-24-RELATED"/>
    <property type="match status" value="1"/>
</dbReference>
<dbReference type="InterPro" id="IPR011129">
    <property type="entry name" value="CSD"/>
</dbReference>
<dbReference type="EMBL" id="JAQNDK010000003">
    <property type="protein sequence ID" value="MDC0681410.1"/>
    <property type="molecule type" value="Genomic_DNA"/>
</dbReference>
<dbReference type="SUPFAM" id="SSF50249">
    <property type="entry name" value="Nucleic acid-binding proteins"/>
    <property type="match status" value="1"/>
</dbReference>
<accession>A0ABT5C4R7</accession>
<keyword evidence="2" id="KW-0472">Membrane</keyword>
<evidence type="ECO:0000313" key="5">
    <source>
        <dbReference type="Proteomes" id="UP001217485"/>
    </source>
</evidence>
<gene>
    <name evidence="4" type="ORF">POL72_26960</name>
</gene>
<comment type="caution">
    <text evidence="4">The sequence shown here is derived from an EMBL/GenBank/DDBJ whole genome shotgun (WGS) entry which is preliminary data.</text>
</comment>
<dbReference type="Pfam" id="PF00313">
    <property type="entry name" value="CSD"/>
    <property type="match status" value="1"/>
</dbReference>
<dbReference type="SMART" id="SM00357">
    <property type="entry name" value="CSP"/>
    <property type="match status" value="1"/>
</dbReference>
<protein>
    <submittedName>
        <fullName evidence="4">Cold shock and DUF1294 domain-containing protein</fullName>
    </submittedName>
</protein>
<keyword evidence="2" id="KW-0812">Transmembrane</keyword>
<evidence type="ECO:0000256" key="1">
    <source>
        <dbReference type="ARBA" id="ARBA00022553"/>
    </source>
</evidence>
<feature type="domain" description="CSD" evidence="3">
    <location>
        <begin position="2"/>
        <end position="66"/>
    </location>
</feature>
<keyword evidence="5" id="KW-1185">Reference proteome</keyword>
<proteinExistence type="predicted"/>
<keyword evidence="1" id="KW-0597">Phosphoprotein</keyword>
<dbReference type="Pfam" id="PF06961">
    <property type="entry name" value="DUF1294"/>
    <property type="match status" value="1"/>
</dbReference>
<keyword evidence="2" id="KW-1133">Transmembrane helix</keyword>
<name>A0ABT5C4R7_9BACT</name>
<evidence type="ECO:0000256" key="2">
    <source>
        <dbReference type="SAM" id="Phobius"/>
    </source>
</evidence>
<feature type="transmembrane region" description="Helical" evidence="2">
    <location>
        <begin position="102"/>
        <end position="119"/>
    </location>
</feature>
<feature type="transmembrane region" description="Helical" evidence="2">
    <location>
        <begin position="79"/>
        <end position="96"/>
    </location>
</feature>
<dbReference type="PROSITE" id="PS51857">
    <property type="entry name" value="CSD_2"/>
    <property type="match status" value="1"/>
</dbReference>
<sequence length="218" mass="23388">MRNTGKIVRWLDDKGFGFIAPADGGPEAFVHIKSLPRGQRPAVGATVRYRAARDAQGRVRAEDVELAGASASLGPASRALLVALPFLALVTALAALGRVPRVLPWLYLGASLVTLLVYYKDKRAAARGAWRTPEQTLHLLALVGGWPGALYAQQLLRHKSSKRSFRVVFWLTLALNVAGLGYLASDHGAGARAGIDRVTAPLAADRDALPLNDSRRLP</sequence>
<evidence type="ECO:0000313" key="4">
    <source>
        <dbReference type="EMBL" id="MDC0681410.1"/>
    </source>
</evidence>
<dbReference type="PANTHER" id="PTHR12962:SF1">
    <property type="entry name" value="COLD SHOCK DOMAIN-CONTAINING PROTEIN CG9705"/>
    <property type="match status" value="1"/>
</dbReference>
<dbReference type="CDD" id="cd04458">
    <property type="entry name" value="CSP_CDS"/>
    <property type="match status" value="1"/>
</dbReference>
<evidence type="ECO:0000259" key="3">
    <source>
        <dbReference type="PROSITE" id="PS51857"/>
    </source>
</evidence>
<feature type="transmembrane region" description="Helical" evidence="2">
    <location>
        <begin position="167"/>
        <end position="184"/>
    </location>
</feature>
<dbReference type="Proteomes" id="UP001217485">
    <property type="component" value="Unassembled WGS sequence"/>
</dbReference>
<dbReference type="RefSeq" id="WP_272098493.1">
    <property type="nucleotide sequence ID" value="NZ_JAQNDK010000003.1"/>
</dbReference>
<dbReference type="Gene3D" id="2.40.50.140">
    <property type="entry name" value="Nucleic acid-binding proteins"/>
    <property type="match status" value="1"/>
</dbReference>
<dbReference type="InterPro" id="IPR002059">
    <property type="entry name" value="CSP_DNA-bd"/>
</dbReference>
<dbReference type="InterPro" id="IPR052069">
    <property type="entry name" value="Ca-reg_mRNA-binding_domain"/>
</dbReference>
<organism evidence="4 5">
    <name type="scientific">Sorangium atrum</name>
    <dbReference type="NCBI Taxonomy" id="2995308"/>
    <lineage>
        <taxon>Bacteria</taxon>
        <taxon>Pseudomonadati</taxon>
        <taxon>Myxococcota</taxon>
        <taxon>Polyangia</taxon>
        <taxon>Polyangiales</taxon>
        <taxon>Polyangiaceae</taxon>
        <taxon>Sorangium</taxon>
    </lineage>
</organism>
<dbReference type="InterPro" id="IPR012340">
    <property type="entry name" value="NA-bd_OB-fold"/>
</dbReference>